<dbReference type="GO" id="GO:0006412">
    <property type="term" value="P:translation"/>
    <property type="evidence" value="ECO:0007669"/>
    <property type="project" value="InterPro"/>
</dbReference>
<comment type="subcellular location">
    <subcellularLocation>
        <location evidence="1">Mitochondrion</location>
    </subcellularLocation>
</comment>
<dbReference type="InterPro" id="IPR038584">
    <property type="entry name" value="Ribosomal_bL33_sf"/>
</dbReference>
<comment type="similarity">
    <text evidence="2">Belongs to the bacterial ribosomal protein bL33 family.</text>
</comment>
<dbReference type="PANTHER" id="PTHR47037">
    <property type="entry name" value="39S RIBOSOMAL PROTEIN L33, MITOCHONDRIAL"/>
    <property type="match status" value="1"/>
</dbReference>
<dbReference type="GO" id="GO:0005840">
    <property type="term" value="C:ribosome"/>
    <property type="evidence" value="ECO:0007669"/>
    <property type="project" value="UniProtKB-KW"/>
</dbReference>
<dbReference type="EMBL" id="LJZO01000003">
    <property type="protein sequence ID" value="ROW03526.1"/>
    <property type="molecule type" value="Genomic_DNA"/>
</dbReference>
<comment type="caution">
    <text evidence="7">The sequence shown here is derived from an EMBL/GenBank/DDBJ whole genome shotgun (WGS) entry which is preliminary data.</text>
</comment>
<evidence type="ECO:0000313" key="7">
    <source>
        <dbReference type="EMBL" id="ROW03526.1"/>
    </source>
</evidence>
<protein>
    <recommendedName>
        <fullName evidence="6">Large ribosomal subunit protein bL33m</fullName>
    </recommendedName>
</protein>
<keyword evidence="4" id="KW-0496">Mitochondrion</keyword>
<dbReference type="InterPro" id="IPR052008">
    <property type="entry name" value="Mitoribosomal_protein_bL33"/>
</dbReference>
<evidence type="ECO:0000256" key="5">
    <source>
        <dbReference type="ARBA" id="ARBA00023274"/>
    </source>
</evidence>
<evidence type="ECO:0000256" key="6">
    <source>
        <dbReference type="ARBA" id="ARBA00035275"/>
    </source>
</evidence>
<dbReference type="InterPro" id="IPR011332">
    <property type="entry name" value="Ribosomal_zn-bd"/>
</dbReference>
<evidence type="ECO:0000256" key="2">
    <source>
        <dbReference type="ARBA" id="ARBA00007596"/>
    </source>
</evidence>
<dbReference type="Gene3D" id="2.20.28.120">
    <property type="entry name" value="Ribosomal protein L33"/>
    <property type="match status" value="1"/>
</dbReference>
<gene>
    <name evidence="7" type="ORF">VSDG_01440</name>
</gene>
<organism evidence="7 8">
    <name type="scientific">Cytospora chrysosperma</name>
    <name type="common">Cytospora canker fungus</name>
    <name type="synonym">Sphaeria chrysosperma</name>
    <dbReference type="NCBI Taxonomy" id="252740"/>
    <lineage>
        <taxon>Eukaryota</taxon>
        <taxon>Fungi</taxon>
        <taxon>Dikarya</taxon>
        <taxon>Ascomycota</taxon>
        <taxon>Pezizomycotina</taxon>
        <taxon>Sordariomycetes</taxon>
        <taxon>Sordariomycetidae</taxon>
        <taxon>Diaporthales</taxon>
        <taxon>Cytosporaceae</taxon>
        <taxon>Cytospora</taxon>
    </lineage>
</organism>
<dbReference type="STRING" id="252740.A0A423WJJ3"/>
<evidence type="ECO:0000313" key="8">
    <source>
        <dbReference type="Proteomes" id="UP000284375"/>
    </source>
</evidence>
<dbReference type="GO" id="GO:1990904">
    <property type="term" value="C:ribonucleoprotein complex"/>
    <property type="evidence" value="ECO:0007669"/>
    <property type="project" value="UniProtKB-KW"/>
</dbReference>
<sequence length="85" mass="9663">MAKKTKSRVVSVRLLSMALTGFFYQFTRPRTSPPMSMLKYDPIGTTKTLRRASDPVLPFGCHKAWRSKEEACSPSELPFFFSSRA</sequence>
<name>A0A423WJJ3_CYTCH</name>
<evidence type="ECO:0000256" key="4">
    <source>
        <dbReference type="ARBA" id="ARBA00023128"/>
    </source>
</evidence>
<evidence type="ECO:0000256" key="3">
    <source>
        <dbReference type="ARBA" id="ARBA00022980"/>
    </source>
</evidence>
<keyword evidence="8" id="KW-1185">Reference proteome</keyword>
<keyword evidence="5" id="KW-0687">Ribonucleoprotein</keyword>
<evidence type="ECO:0000256" key="1">
    <source>
        <dbReference type="ARBA" id="ARBA00004173"/>
    </source>
</evidence>
<dbReference type="Proteomes" id="UP000284375">
    <property type="component" value="Unassembled WGS sequence"/>
</dbReference>
<dbReference type="SUPFAM" id="SSF57829">
    <property type="entry name" value="Zn-binding ribosomal proteins"/>
    <property type="match status" value="1"/>
</dbReference>
<accession>A0A423WJJ3</accession>
<proteinExistence type="inferred from homology"/>
<reference evidence="7 8" key="1">
    <citation type="submission" date="2015-09" db="EMBL/GenBank/DDBJ databases">
        <title>Host preference determinants of Valsa canker pathogens revealed by comparative genomics.</title>
        <authorList>
            <person name="Yin Z."/>
            <person name="Huang L."/>
        </authorList>
    </citation>
    <scope>NUCLEOTIDE SEQUENCE [LARGE SCALE GENOMIC DNA]</scope>
    <source>
        <strain evidence="7 8">YSFL</strain>
    </source>
</reference>
<dbReference type="AlphaFoldDB" id="A0A423WJJ3"/>
<dbReference type="GO" id="GO:0005739">
    <property type="term" value="C:mitochondrion"/>
    <property type="evidence" value="ECO:0007669"/>
    <property type="project" value="UniProtKB-SubCell"/>
</dbReference>
<keyword evidence="3" id="KW-0689">Ribosomal protein</keyword>
<dbReference type="PANTHER" id="PTHR47037:SF1">
    <property type="entry name" value="LARGE RIBOSOMAL SUBUNIT PROTEIN BL33M"/>
    <property type="match status" value="1"/>
</dbReference>
<dbReference type="OrthoDB" id="275534at2759"/>